<organism evidence="2 3">
    <name type="scientific">Lunasporangiospora selenospora</name>
    <dbReference type="NCBI Taxonomy" id="979761"/>
    <lineage>
        <taxon>Eukaryota</taxon>
        <taxon>Fungi</taxon>
        <taxon>Fungi incertae sedis</taxon>
        <taxon>Mucoromycota</taxon>
        <taxon>Mortierellomycotina</taxon>
        <taxon>Mortierellomycetes</taxon>
        <taxon>Mortierellales</taxon>
        <taxon>Mortierellaceae</taxon>
        <taxon>Lunasporangiospora</taxon>
    </lineage>
</organism>
<keyword evidence="3" id="KW-1185">Reference proteome</keyword>
<dbReference type="EMBL" id="JAABOA010000150">
    <property type="protein sequence ID" value="KAF9585612.1"/>
    <property type="molecule type" value="Genomic_DNA"/>
</dbReference>
<evidence type="ECO:0000313" key="2">
    <source>
        <dbReference type="EMBL" id="KAF9585612.1"/>
    </source>
</evidence>
<evidence type="ECO:0000259" key="1">
    <source>
        <dbReference type="Pfam" id="PF13349"/>
    </source>
</evidence>
<accession>A0A9P6KI54</accession>
<evidence type="ECO:0000313" key="3">
    <source>
        <dbReference type="Proteomes" id="UP000780801"/>
    </source>
</evidence>
<comment type="caution">
    <text evidence="2">The sequence shown here is derived from an EMBL/GenBank/DDBJ whole genome shotgun (WGS) entry which is preliminary data.</text>
</comment>
<protein>
    <recommendedName>
        <fullName evidence="1">DUF4097 domain-containing protein</fullName>
    </recommendedName>
</protein>
<dbReference type="AlphaFoldDB" id="A0A9P6KI54"/>
<gene>
    <name evidence="2" type="ORF">BGW38_001574</name>
</gene>
<feature type="domain" description="DUF4097" evidence="1">
    <location>
        <begin position="131"/>
        <end position="267"/>
    </location>
</feature>
<dbReference type="Gene3D" id="2.160.20.120">
    <property type="match status" value="1"/>
</dbReference>
<dbReference type="InterPro" id="IPR025164">
    <property type="entry name" value="Toastrack_DUF4097"/>
</dbReference>
<reference evidence="2" key="1">
    <citation type="journal article" date="2020" name="Fungal Divers.">
        <title>Resolving the Mortierellaceae phylogeny through synthesis of multi-gene phylogenetics and phylogenomics.</title>
        <authorList>
            <person name="Vandepol N."/>
            <person name="Liber J."/>
            <person name="Desiro A."/>
            <person name="Na H."/>
            <person name="Kennedy M."/>
            <person name="Barry K."/>
            <person name="Grigoriev I.V."/>
            <person name="Miller A.N."/>
            <person name="O'Donnell K."/>
            <person name="Stajich J.E."/>
            <person name="Bonito G."/>
        </authorList>
    </citation>
    <scope>NUCLEOTIDE SEQUENCE</scope>
    <source>
        <strain evidence="2">KOD1015</strain>
    </source>
</reference>
<sequence length="295" mass="33004">MAAVRPLKVILVCRHAKMNRRRERMGSRPLVIGSTKVPQAWFDVFYTCVIPDDAETITVNQTINAWDYKNLYFHLDKGVTGDVVLSQSRNWKEKDIQIFMSMRASTPDMMHYLTADLRLDVQQLAPKQRSIDGGRAESFIFINMESPDLTRALSRNCTQVKVNIVFPRNLEKFDSIEVQSTFGGSISVRTEDLQLRNKLTLSTTKGDVSVQDIRVKRETRLKTSNGKVVADNLGAGRSIEIEATGGADIELTGDNDELDANISTSSGKSIVLLKSIRHSVVFTTTRLVITPLKGI</sequence>
<name>A0A9P6KI54_9FUNG</name>
<proteinExistence type="predicted"/>
<dbReference type="OrthoDB" id="2404401at2759"/>
<dbReference type="Proteomes" id="UP000780801">
    <property type="component" value="Unassembled WGS sequence"/>
</dbReference>
<dbReference type="Pfam" id="PF13349">
    <property type="entry name" value="DUF4097"/>
    <property type="match status" value="1"/>
</dbReference>